<dbReference type="Proteomes" id="UP000274504">
    <property type="component" value="Unassembled WGS sequence"/>
</dbReference>
<dbReference type="SMART" id="SM01399">
    <property type="entry name" value="Sybindin"/>
    <property type="match status" value="1"/>
</dbReference>
<dbReference type="SUPFAM" id="SSF64356">
    <property type="entry name" value="SNARE-like"/>
    <property type="match status" value="1"/>
</dbReference>
<evidence type="ECO:0000256" key="1">
    <source>
        <dbReference type="ARBA" id="ARBA00022448"/>
    </source>
</evidence>
<dbReference type="STRING" id="6216.A0A0R3SC28"/>
<sequence>MKFLNMYIFDVRGNNVFYKEWVTLKASNSKENDTKLMQGMLVGLKAVCSRLSLAENYIYTLSYKTNRYRLHYFEGPTGLKIFLTSEPSSPPLYKELENVYKLFVEYVVKSPGYDSTSPVSNSLFVQKLDEWAQNVS</sequence>
<accession>A0A0R3SC28</accession>
<dbReference type="GO" id="GO:0005783">
    <property type="term" value="C:endoplasmic reticulum"/>
    <property type="evidence" value="ECO:0007669"/>
    <property type="project" value="UniProtKB-SubCell"/>
</dbReference>
<dbReference type="EMBL" id="UYSG01000464">
    <property type="protein sequence ID" value="VDL19548.1"/>
    <property type="molecule type" value="Genomic_DNA"/>
</dbReference>
<dbReference type="GO" id="GO:0006888">
    <property type="term" value="P:endoplasmic reticulum to Golgi vesicle-mediated transport"/>
    <property type="evidence" value="ECO:0007669"/>
    <property type="project" value="UniProtKB-UniRule"/>
</dbReference>
<dbReference type="PANTHER" id="PTHR23249">
    <property type="entry name" value="TRAFFICKING PROTEIN PARTICLE COMPLEX SUBUNIT"/>
    <property type="match status" value="1"/>
</dbReference>
<comment type="subcellular location">
    <subcellularLocation>
        <location evidence="6">Endoplasmic reticulum</location>
    </subcellularLocation>
    <subcellularLocation>
        <location evidence="6">Golgi apparatus</location>
        <location evidence="6">cis-Golgi network</location>
    </subcellularLocation>
</comment>
<gene>
    <name evidence="7" type="ORF">HDID_LOCUS2087</name>
</gene>
<evidence type="ECO:0000256" key="5">
    <source>
        <dbReference type="ARBA" id="ARBA00038167"/>
    </source>
</evidence>
<keyword evidence="1 6" id="KW-0813">Transport</keyword>
<evidence type="ECO:0000256" key="2">
    <source>
        <dbReference type="ARBA" id="ARBA00022824"/>
    </source>
</evidence>
<keyword evidence="2 6" id="KW-0256">Endoplasmic reticulum</keyword>
<proteinExistence type="inferred from homology"/>
<evidence type="ECO:0000256" key="3">
    <source>
        <dbReference type="ARBA" id="ARBA00022892"/>
    </source>
</evidence>
<keyword evidence="3 6" id="KW-0931">ER-Golgi transport</keyword>
<dbReference type="Pfam" id="PF04099">
    <property type="entry name" value="Sybindin"/>
    <property type="match status" value="1"/>
</dbReference>
<evidence type="ECO:0000313" key="8">
    <source>
        <dbReference type="Proteomes" id="UP000274504"/>
    </source>
</evidence>
<evidence type="ECO:0000256" key="4">
    <source>
        <dbReference type="ARBA" id="ARBA00023034"/>
    </source>
</evidence>
<name>A0A0R3SC28_HYMDI</name>
<organism evidence="9">
    <name type="scientific">Hymenolepis diminuta</name>
    <name type="common">Rat tapeworm</name>
    <dbReference type="NCBI Taxonomy" id="6216"/>
    <lineage>
        <taxon>Eukaryota</taxon>
        <taxon>Metazoa</taxon>
        <taxon>Spiralia</taxon>
        <taxon>Lophotrochozoa</taxon>
        <taxon>Platyhelminthes</taxon>
        <taxon>Cestoda</taxon>
        <taxon>Eucestoda</taxon>
        <taxon>Cyclophyllidea</taxon>
        <taxon>Hymenolepididae</taxon>
        <taxon>Hymenolepis</taxon>
    </lineage>
</organism>
<dbReference type="InterPro" id="IPR007233">
    <property type="entry name" value="TRAPPC"/>
</dbReference>
<protein>
    <recommendedName>
        <fullName evidence="6">Trafficking protein particle complex subunit</fullName>
    </recommendedName>
</protein>
<evidence type="ECO:0000313" key="9">
    <source>
        <dbReference type="WBParaSite" id="HDID_0000208601-mRNA-1"/>
    </source>
</evidence>
<reference evidence="9" key="1">
    <citation type="submission" date="2017-02" db="UniProtKB">
        <authorList>
            <consortium name="WormBaseParasite"/>
        </authorList>
    </citation>
    <scope>IDENTIFICATION</scope>
</reference>
<keyword evidence="4 6" id="KW-0333">Golgi apparatus</keyword>
<dbReference type="GO" id="GO:0005794">
    <property type="term" value="C:Golgi apparatus"/>
    <property type="evidence" value="ECO:0007669"/>
    <property type="project" value="UniProtKB-SubCell"/>
</dbReference>
<dbReference type="GO" id="GO:0030008">
    <property type="term" value="C:TRAPP complex"/>
    <property type="evidence" value="ECO:0007669"/>
    <property type="project" value="UniProtKB-UniRule"/>
</dbReference>
<dbReference type="AlphaFoldDB" id="A0A0R3SC28"/>
<evidence type="ECO:0000256" key="6">
    <source>
        <dbReference type="RuleBase" id="RU366065"/>
    </source>
</evidence>
<dbReference type="OrthoDB" id="246406at2759"/>
<evidence type="ECO:0000313" key="7">
    <source>
        <dbReference type="EMBL" id="VDL19548.1"/>
    </source>
</evidence>
<dbReference type="WBParaSite" id="HDID_0000208601-mRNA-1">
    <property type="protein sequence ID" value="HDID_0000208601-mRNA-1"/>
    <property type="gene ID" value="HDID_0000208601"/>
</dbReference>
<comment type="similarity">
    <text evidence="5">Belongs to the TRAPP small subunits family. BET5 subfamily.</text>
</comment>
<dbReference type="PANTHER" id="PTHR23249:SF16">
    <property type="entry name" value="TRAFFICKING PROTEIN PARTICLE COMPLEX SUBUNIT 1"/>
    <property type="match status" value="1"/>
</dbReference>
<reference evidence="7 8" key="2">
    <citation type="submission" date="2018-11" db="EMBL/GenBank/DDBJ databases">
        <authorList>
            <consortium name="Pathogen Informatics"/>
        </authorList>
    </citation>
    <scope>NUCLEOTIDE SEQUENCE [LARGE SCALE GENOMIC DNA]</scope>
</reference>
<dbReference type="Gene3D" id="3.30.450.70">
    <property type="match status" value="1"/>
</dbReference>
<dbReference type="InterPro" id="IPR011012">
    <property type="entry name" value="Longin-like_dom_sf"/>
</dbReference>
<comment type="subunit">
    <text evidence="6">Part of the multisubunit transport protein particle (TRAPP) complex.</text>
</comment>